<feature type="chain" id="PRO_5047314084" description="LGFP repeat-containing protein" evidence="1">
    <location>
        <begin position="35"/>
        <end position="698"/>
    </location>
</feature>
<dbReference type="Proteomes" id="UP001324533">
    <property type="component" value="Chromosome"/>
</dbReference>
<dbReference type="Pfam" id="PF08310">
    <property type="entry name" value="LGFP"/>
    <property type="match status" value="2"/>
</dbReference>
<dbReference type="RefSeq" id="WP_322409604.1">
    <property type="nucleotide sequence ID" value="NZ_CP139779.1"/>
</dbReference>
<evidence type="ECO:0000256" key="1">
    <source>
        <dbReference type="SAM" id="SignalP"/>
    </source>
</evidence>
<evidence type="ECO:0008006" key="4">
    <source>
        <dbReference type="Google" id="ProtNLM"/>
    </source>
</evidence>
<evidence type="ECO:0000313" key="2">
    <source>
        <dbReference type="EMBL" id="WQB69483.1"/>
    </source>
</evidence>
<dbReference type="InterPro" id="IPR013207">
    <property type="entry name" value="LGFP"/>
</dbReference>
<feature type="signal peptide" evidence="1">
    <location>
        <begin position="1"/>
        <end position="34"/>
    </location>
</feature>
<dbReference type="EMBL" id="CP139779">
    <property type="protein sequence ID" value="WQB69483.1"/>
    <property type="molecule type" value="Genomic_DNA"/>
</dbReference>
<accession>A0ABZ0V9F1</accession>
<gene>
    <name evidence="2" type="ORF">T9R20_12345</name>
</gene>
<name>A0ABZ0V9F1_9MICO</name>
<organism evidence="2 3">
    <name type="scientific">Microbacterium invictum</name>
    <dbReference type="NCBI Taxonomy" id="515415"/>
    <lineage>
        <taxon>Bacteria</taxon>
        <taxon>Bacillati</taxon>
        <taxon>Actinomycetota</taxon>
        <taxon>Actinomycetes</taxon>
        <taxon>Micrococcales</taxon>
        <taxon>Microbacteriaceae</taxon>
        <taxon>Microbacterium</taxon>
    </lineage>
</organism>
<evidence type="ECO:0000313" key="3">
    <source>
        <dbReference type="Proteomes" id="UP001324533"/>
    </source>
</evidence>
<reference evidence="2 3" key="1">
    <citation type="submission" date="2023-06" db="EMBL/GenBank/DDBJ databases">
        <title>Rock-solubilizing bacteria, Microbacterium invictum, promotes re-establishment of vegetation in rocky wasteland by accelerating rock bio-weathering and reshaping soil bacterial community.</title>
        <authorList>
            <person name="Liu C."/>
        </authorList>
    </citation>
    <scope>NUCLEOTIDE SEQUENCE [LARGE SCALE GENOMIC DNA]</scope>
    <source>
        <strain evidence="2 3">X-18</strain>
    </source>
</reference>
<keyword evidence="1" id="KW-0732">Signal</keyword>
<protein>
    <recommendedName>
        <fullName evidence="4">LGFP repeat-containing protein</fullName>
    </recommendedName>
</protein>
<sequence>MRQSLRRRRAALTVLAVMLAILVPITGPGQSASAASAADWDAGYIIDDTVFYDSNAMTAADIQSFLESRVASCASGFTCLKSYGQSTASIAADRYCDGYSGSSYQTAAQIIDSAARSCGISQRVLLVLLEKEQSLVTSRAPSKNAYAAATGQGCPDTAPCDASVSGFFYQVYYAARQFEIYRLNPDSFGYRAGRTNNILYSPTLSCGTKSVYIANQATASLYIYTPYTPNQAALNNLYGTGDACSSYGNRNFWRLFTDWFGDPRRYTVLDGFASYYNANGGASGRIGAPVSYAVFVEQNGQGWYQRFSGGTLYGSYQGGTVFIPRGPLLDGYNREGGPYQAVGWPNGEQECRSGNRCAQSFVGAWMTSTPTYGGHALWGGIKDHWLQSGGLAGGLGVAVNTMVYSTPAAGVAWVQNFEAGILVQSAAGFVLVPYSPIQQVWTAGGSGQGQLGWPTTAYACEAAGCFQRFTGGAVTDHPVYRAHPIVGPFANEWLSRGAMSGLGAALNTQSSSSVSGGGSRQNFASGVLVESPAGRFLVPYGGIERLWTGAGAQAGGDGWPTGAQACTAAGCTQTFQRSVLSSSSWGSFATFGSLASAWRSLGGMAGPGPAVNSIRFGSASGGGWSQHYTTGILTQRVGSDPVFSAYGPIIDMWYRYGAESTWLGWPTAPATCDASGCTQQFQNGVARSNGGGVSFSRS</sequence>
<proteinExistence type="predicted"/>
<keyword evidence="3" id="KW-1185">Reference proteome</keyword>